<geneLocation type="plasmid" evidence="1 2">
    <name>unnamed</name>
</geneLocation>
<protein>
    <submittedName>
        <fullName evidence="1">Uncharacterized protein</fullName>
    </submittedName>
</protein>
<evidence type="ECO:0000313" key="1">
    <source>
        <dbReference type="EMBL" id="AXK43731.1"/>
    </source>
</evidence>
<dbReference type="AlphaFoldDB" id="A0A345YIH9"/>
<organism evidence="1 2">
    <name type="scientific">Erythrobacter aureus</name>
    <dbReference type="NCBI Taxonomy" id="2182384"/>
    <lineage>
        <taxon>Bacteria</taxon>
        <taxon>Pseudomonadati</taxon>
        <taxon>Pseudomonadota</taxon>
        <taxon>Alphaproteobacteria</taxon>
        <taxon>Sphingomonadales</taxon>
        <taxon>Erythrobacteraceae</taxon>
        <taxon>Erythrobacter/Porphyrobacter group</taxon>
        <taxon>Erythrobacter</taxon>
    </lineage>
</organism>
<dbReference type="KEGG" id="err:DVR09_14840"/>
<dbReference type="RefSeq" id="WP_115418044.1">
    <property type="nucleotide sequence ID" value="NZ_CP031358.1"/>
</dbReference>
<evidence type="ECO:0000313" key="2">
    <source>
        <dbReference type="Proteomes" id="UP000254508"/>
    </source>
</evidence>
<keyword evidence="1" id="KW-0614">Plasmid</keyword>
<gene>
    <name evidence="1" type="ORF">DVR09_14840</name>
</gene>
<dbReference type="EMBL" id="CP031358">
    <property type="protein sequence ID" value="AXK43731.1"/>
    <property type="molecule type" value="Genomic_DNA"/>
</dbReference>
<name>A0A345YIH9_9SPHN</name>
<proteinExistence type="predicted"/>
<reference evidence="1 2" key="1">
    <citation type="submission" date="2018-07" db="EMBL/GenBank/DDBJ databases">
        <title>Genome sequence of Erythrobacter strain YH-07, an antagonistic bacterium isolated from Yellow Sea.</title>
        <authorList>
            <person name="Tang T."/>
            <person name="Liu Q."/>
            <person name="Sun X."/>
        </authorList>
    </citation>
    <scope>NUCLEOTIDE SEQUENCE [LARGE SCALE GENOMIC DNA]</scope>
    <source>
        <strain evidence="1 2">YH-07</strain>
        <plasmid evidence="1 2">unnamed</plasmid>
    </source>
</reference>
<keyword evidence="2" id="KW-1185">Reference proteome</keyword>
<accession>A0A345YIH9</accession>
<dbReference type="Proteomes" id="UP000254508">
    <property type="component" value="Plasmid unnamed"/>
</dbReference>
<sequence length="64" mass="7160">MGVQYKLYSDSSVFQREYPANATLSDIMSAEGIPGRARIKVDVGDRKDYRVDGSGFEFSIKTVH</sequence>